<dbReference type="InterPro" id="IPR007497">
    <property type="entry name" value="SIMPL/DUF541"/>
</dbReference>
<dbReference type="Pfam" id="PF04402">
    <property type="entry name" value="SIMPL"/>
    <property type="match status" value="1"/>
</dbReference>
<name>A0ABV8QJL3_9GAMM</name>
<accession>A0ABV8QJL3</accession>
<reference evidence="4" key="1">
    <citation type="journal article" date="2019" name="Int. J. Syst. Evol. Microbiol.">
        <title>The Global Catalogue of Microorganisms (GCM) 10K type strain sequencing project: providing services to taxonomists for standard genome sequencing and annotation.</title>
        <authorList>
            <consortium name="The Broad Institute Genomics Platform"/>
            <consortium name="The Broad Institute Genome Sequencing Center for Infectious Disease"/>
            <person name="Wu L."/>
            <person name="Ma J."/>
        </authorList>
    </citation>
    <scope>NUCLEOTIDE SEQUENCE [LARGE SCALE GENOMIC DNA]</scope>
    <source>
        <strain evidence="4">CECT 7297</strain>
    </source>
</reference>
<feature type="coiled-coil region" evidence="1">
    <location>
        <begin position="64"/>
        <end position="91"/>
    </location>
</feature>
<evidence type="ECO:0000256" key="2">
    <source>
        <dbReference type="SAM" id="SignalP"/>
    </source>
</evidence>
<feature type="signal peptide" evidence="2">
    <location>
        <begin position="1"/>
        <end position="27"/>
    </location>
</feature>
<dbReference type="PANTHER" id="PTHR34387:SF2">
    <property type="entry name" value="SLR1258 PROTEIN"/>
    <property type="match status" value="1"/>
</dbReference>
<evidence type="ECO:0000256" key="1">
    <source>
        <dbReference type="SAM" id="Coils"/>
    </source>
</evidence>
<keyword evidence="1" id="KW-0175">Coiled coil</keyword>
<gene>
    <name evidence="3" type="ORF">ACFOZ5_15990</name>
</gene>
<dbReference type="PANTHER" id="PTHR34387">
    <property type="entry name" value="SLR1258 PROTEIN"/>
    <property type="match status" value="1"/>
</dbReference>
<keyword evidence="4" id="KW-1185">Reference proteome</keyword>
<dbReference type="RefSeq" id="WP_379889118.1">
    <property type="nucleotide sequence ID" value="NZ_JBHSDI010000058.1"/>
</dbReference>
<evidence type="ECO:0000313" key="3">
    <source>
        <dbReference type="EMBL" id="MFC4260520.1"/>
    </source>
</evidence>
<organism evidence="3 4">
    <name type="scientific">Marinobacter lacisalsi</name>
    <dbReference type="NCBI Taxonomy" id="475979"/>
    <lineage>
        <taxon>Bacteria</taxon>
        <taxon>Pseudomonadati</taxon>
        <taxon>Pseudomonadota</taxon>
        <taxon>Gammaproteobacteria</taxon>
        <taxon>Pseudomonadales</taxon>
        <taxon>Marinobacteraceae</taxon>
        <taxon>Marinobacter</taxon>
    </lineage>
</organism>
<keyword evidence="2" id="KW-0732">Signal</keyword>
<dbReference type="InterPro" id="IPR052022">
    <property type="entry name" value="26kDa_periplasmic_antigen"/>
</dbReference>
<evidence type="ECO:0000313" key="4">
    <source>
        <dbReference type="Proteomes" id="UP001595798"/>
    </source>
</evidence>
<dbReference type="EMBL" id="JBHSDI010000058">
    <property type="protein sequence ID" value="MFC4260520.1"/>
    <property type="molecule type" value="Genomic_DNA"/>
</dbReference>
<sequence length="237" mass="25971">MTNSLTRLLCGPALIALIAMPTGHALAAPAEVSLSGEGQVRYVPDSARLNFTVSAENTDSDQALSKVRAVMEQWRESIAEIRSELVDYSDASAHLYQRQRYPQRDNGDSGEPRTIAVASQAVSFEIHDLNLLNRVLTKAQNLGMNYNLSQHQFFHSNEETLQREALAKAIANARERCQFAAEQLDMDCGEIKSLNLQSSGGGPVLMRMQESSAVADTVSQVGPREISATVQATFTMR</sequence>
<protein>
    <submittedName>
        <fullName evidence="3">SIMPL domain-containing protein</fullName>
    </submittedName>
</protein>
<feature type="chain" id="PRO_5047224798" evidence="2">
    <location>
        <begin position="28"/>
        <end position="237"/>
    </location>
</feature>
<dbReference type="Gene3D" id="3.30.110.170">
    <property type="entry name" value="Protein of unknown function (DUF541), domain 1"/>
    <property type="match status" value="1"/>
</dbReference>
<dbReference type="Proteomes" id="UP001595798">
    <property type="component" value="Unassembled WGS sequence"/>
</dbReference>
<comment type="caution">
    <text evidence="3">The sequence shown here is derived from an EMBL/GenBank/DDBJ whole genome shotgun (WGS) entry which is preliminary data.</text>
</comment>
<proteinExistence type="predicted"/>
<dbReference type="Gene3D" id="3.30.70.2970">
    <property type="entry name" value="Protein of unknown function (DUF541), domain 2"/>
    <property type="match status" value="1"/>
</dbReference>